<dbReference type="PANTHER" id="PTHR11360:SF284">
    <property type="entry name" value="EG:103B4.3 PROTEIN-RELATED"/>
    <property type="match status" value="1"/>
</dbReference>
<reference evidence="8 9" key="1">
    <citation type="submission" date="2021-03" db="EMBL/GenBank/DDBJ databases">
        <title>Genomic Encyclopedia of Type Strains, Phase IV (KMG-IV): sequencing the most valuable type-strain genomes for metagenomic binning, comparative biology and taxonomic classification.</title>
        <authorList>
            <person name="Goeker M."/>
        </authorList>
    </citation>
    <scope>NUCLEOTIDE SEQUENCE [LARGE SCALE GENOMIC DNA]</scope>
    <source>
        <strain evidence="8 9">DSM 24004</strain>
    </source>
</reference>
<dbReference type="InterPro" id="IPR020846">
    <property type="entry name" value="MFS_dom"/>
</dbReference>
<organism evidence="8 9">
    <name type="scientific">Sedimentibacter acidaminivorans</name>
    <dbReference type="NCBI Taxonomy" id="913099"/>
    <lineage>
        <taxon>Bacteria</taxon>
        <taxon>Bacillati</taxon>
        <taxon>Bacillota</taxon>
        <taxon>Tissierellia</taxon>
        <taxon>Sedimentibacter</taxon>
    </lineage>
</organism>
<evidence type="ECO:0000313" key="9">
    <source>
        <dbReference type="Proteomes" id="UP001519342"/>
    </source>
</evidence>
<proteinExistence type="predicted"/>
<evidence type="ECO:0000256" key="2">
    <source>
        <dbReference type="ARBA" id="ARBA00022448"/>
    </source>
</evidence>
<feature type="transmembrane region" description="Helical" evidence="6">
    <location>
        <begin position="73"/>
        <end position="92"/>
    </location>
</feature>
<feature type="transmembrane region" description="Helical" evidence="6">
    <location>
        <begin position="290"/>
        <end position="310"/>
    </location>
</feature>
<dbReference type="Proteomes" id="UP001519342">
    <property type="component" value="Unassembled WGS sequence"/>
</dbReference>
<evidence type="ECO:0000256" key="3">
    <source>
        <dbReference type="ARBA" id="ARBA00022692"/>
    </source>
</evidence>
<evidence type="ECO:0000259" key="7">
    <source>
        <dbReference type="PROSITE" id="PS50850"/>
    </source>
</evidence>
<feature type="transmembrane region" description="Helical" evidence="6">
    <location>
        <begin position="168"/>
        <end position="187"/>
    </location>
</feature>
<dbReference type="SUPFAM" id="SSF103473">
    <property type="entry name" value="MFS general substrate transporter"/>
    <property type="match status" value="1"/>
</dbReference>
<dbReference type="RefSeq" id="WP_209510494.1">
    <property type="nucleotide sequence ID" value="NZ_JAGGKS010000001.1"/>
</dbReference>
<dbReference type="PANTHER" id="PTHR11360">
    <property type="entry name" value="MONOCARBOXYLATE TRANSPORTER"/>
    <property type="match status" value="1"/>
</dbReference>
<dbReference type="InterPro" id="IPR050327">
    <property type="entry name" value="Proton-linked_MCT"/>
</dbReference>
<dbReference type="Gene3D" id="1.20.1250.20">
    <property type="entry name" value="MFS general substrate transporter like domains"/>
    <property type="match status" value="2"/>
</dbReference>
<dbReference type="InterPro" id="IPR011701">
    <property type="entry name" value="MFS"/>
</dbReference>
<feature type="transmembrane region" description="Helical" evidence="6">
    <location>
        <begin position="316"/>
        <end position="335"/>
    </location>
</feature>
<keyword evidence="2" id="KW-0813">Transport</keyword>
<evidence type="ECO:0000256" key="6">
    <source>
        <dbReference type="SAM" id="Phobius"/>
    </source>
</evidence>
<dbReference type="InterPro" id="IPR036259">
    <property type="entry name" value="MFS_trans_sf"/>
</dbReference>
<comment type="subcellular location">
    <subcellularLocation>
        <location evidence="1">Cell membrane</location>
        <topology evidence="1">Multi-pass membrane protein</topology>
    </subcellularLocation>
</comment>
<evidence type="ECO:0000256" key="5">
    <source>
        <dbReference type="ARBA" id="ARBA00023136"/>
    </source>
</evidence>
<evidence type="ECO:0000313" key="8">
    <source>
        <dbReference type="EMBL" id="MBP1924755.1"/>
    </source>
</evidence>
<dbReference type="EMBL" id="JAGGKS010000001">
    <property type="protein sequence ID" value="MBP1924755.1"/>
    <property type="molecule type" value="Genomic_DNA"/>
</dbReference>
<keyword evidence="3 6" id="KW-0812">Transmembrane</keyword>
<feature type="domain" description="Major facilitator superfamily (MFS) profile" evidence="7">
    <location>
        <begin position="12"/>
        <end position="407"/>
    </location>
</feature>
<accession>A0ABS4GAP7</accession>
<evidence type="ECO:0000256" key="1">
    <source>
        <dbReference type="ARBA" id="ARBA00004651"/>
    </source>
</evidence>
<feature type="transmembrane region" description="Helical" evidence="6">
    <location>
        <begin position="387"/>
        <end position="407"/>
    </location>
</feature>
<sequence length="426" mass="46323">MENKFEKTGIRVAIGCFVIMFIHLGTLGTAGLFIPQLIKSLNVPVSQVSLNVTFCSLTGFVFSLMVGKLSKKISARMMIFIASIAGILHYSISAMANGIVLLYIGSIIGGVKFGLGTHTSNATIISQWFKDKKATVIGIVFSGAAFGSAVMMYISGILIESIGWRSTYLIFAALHLFIAIPINLIILKENKVKSNYIDIKQNFSNEPLTLDANSLTMREIHRSASFWMLLISMLLCGTLIVGFKTFVPSFWQSNGMSALASSKYISIFMIIATIATMVSGNIADKFGNKIYIVYLHSAFFIGIICVLLFYNKIDTIHVIIPVILVAVAYPLYGSIPATVATESFGIKNYDKVCGELMAAFFIGQAIVSPIIGGLRDITGTYTSGFKIIAVFGLVSCLLIECAIKISAAKIENVKTKPEVNVEIKRV</sequence>
<keyword evidence="9" id="KW-1185">Reference proteome</keyword>
<feature type="transmembrane region" description="Helical" evidence="6">
    <location>
        <begin position="98"/>
        <end position="115"/>
    </location>
</feature>
<feature type="transmembrane region" description="Helical" evidence="6">
    <location>
        <begin position="264"/>
        <end position="283"/>
    </location>
</feature>
<gene>
    <name evidence="8" type="ORF">J2Z76_000608</name>
</gene>
<feature type="transmembrane region" description="Helical" evidence="6">
    <location>
        <begin position="224"/>
        <end position="244"/>
    </location>
</feature>
<protein>
    <submittedName>
        <fullName evidence="8">MFS family permease</fullName>
    </submittedName>
</protein>
<evidence type="ECO:0000256" key="4">
    <source>
        <dbReference type="ARBA" id="ARBA00022989"/>
    </source>
</evidence>
<dbReference type="PROSITE" id="PS50850">
    <property type="entry name" value="MFS"/>
    <property type="match status" value="1"/>
</dbReference>
<feature type="transmembrane region" description="Helical" evidence="6">
    <location>
        <begin position="136"/>
        <end position="156"/>
    </location>
</feature>
<comment type="caution">
    <text evidence="8">The sequence shown here is derived from an EMBL/GenBank/DDBJ whole genome shotgun (WGS) entry which is preliminary data.</text>
</comment>
<keyword evidence="4 6" id="KW-1133">Transmembrane helix</keyword>
<name>A0ABS4GAP7_9FIRM</name>
<feature type="transmembrane region" description="Helical" evidence="6">
    <location>
        <begin position="356"/>
        <end position="375"/>
    </location>
</feature>
<keyword evidence="5 6" id="KW-0472">Membrane</keyword>
<feature type="transmembrane region" description="Helical" evidence="6">
    <location>
        <begin position="12"/>
        <end position="34"/>
    </location>
</feature>
<feature type="transmembrane region" description="Helical" evidence="6">
    <location>
        <begin position="46"/>
        <end position="66"/>
    </location>
</feature>
<dbReference type="Pfam" id="PF07690">
    <property type="entry name" value="MFS_1"/>
    <property type="match status" value="1"/>
</dbReference>